<keyword evidence="2" id="KW-1185">Reference proteome</keyword>
<proteinExistence type="predicted"/>
<reference evidence="1 2" key="1">
    <citation type="journal article" date="2017" name="Curr. Biol.">
        <title>The Evolution of Venom by Co-option of Single-Copy Genes.</title>
        <authorList>
            <person name="Martinson E.O."/>
            <person name="Mrinalini"/>
            <person name="Kelkar Y.D."/>
            <person name="Chang C.H."/>
            <person name="Werren J.H."/>
        </authorList>
    </citation>
    <scope>NUCLEOTIDE SEQUENCE [LARGE SCALE GENOMIC DNA]</scope>
    <source>
        <strain evidence="1 2">Alberta</strain>
        <tissue evidence="1">Whole body</tissue>
    </source>
</reference>
<accession>A0A232EF28</accession>
<dbReference type="EMBL" id="NNAY01005160">
    <property type="protein sequence ID" value="OXU16934.1"/>
    <property type="molecule type" value="Genomic_DNA"/>
</dbReference>
<gene>
    <name evidence="1" type="ORF">TSAR_016583</name>
</gene>
<evidence type="ECO:0000313" key="1">
    <source>
        <dbReference type="EMBL" id="OXU16934.1"/>
    </source>
</evidence>
<sequence>MLFLSRTCWVAGCSASVHYAVLLFVVSIKHRLNNSPHISSYSVEIKE</sequence>
<name>A0A232EF28_9HYME</name>
<evidence type="ECO:0000313" key="2">
    <source>
        <dbReference type="Proteomes" id="UP000215335"/>
    </source>
</evidence>
<protein>
    <submittedName>
        <fullName evidence="1">Uncharacterized protein</fullName>
    </submittedName>
</protein>
<organism evidence="1 2">
    <name type="scientific">Trichomalopsis sarcophagae</name>
    <dbReference type="NCBI Taxonomy" id="543379"/>
    <lineage>
        <taxon>Eukaryota</taxon>
        <taxon>Metazoa</taxon>
        <taxon>Ecdysozoa</taxon>
        <taxon>Arthropoda</taxon>
        <taxon>Hexapoda</taxon>
        <taxon>Insecta</taxon>
        <taxon>Pterygota</taxon>
        <taxon>Neoptera</taxon>
        <taxon>Endopterygota</taxon>
        <taxon>Hymenoptera</taxon>
        <taxon>Apocrita</taxon>
        <taxon>Proctotrupomorpha</taxon>
        <taxon>Chalcidoidea</taxon>
        <taxon>Pteromalidae</taxon>
        <taxon>Pteromalinae</taxon>
        <taxon>Trichomalopsis</taxon>
    </lineage>
</organism>
<dbReference type="Proteomes" id="UP000215335">
    <property type="component" value="Unassembled WGS sequence"/>
</dbReference>
<comment type="caution">
    <text evidence="1">The sequence shown here is derived from an EMBL/GenBank/DDBJ whole genome shotgun (WGS) entry which is preliminary data.</text>
</comment>
<dbReference type="AlphaFoldDB" id="A0A232EF28"/>